<proteinExistence type="predicted"/>
<evidence type="ECO:0000313" key="2">
    <source>
        <dbReference type="Proteomes" id="UP000033428"/>
    </source>
</evidence>
<sequence length="40" mass="4521">METVYNCVTVIQVMDDKLWVTALGLSTILSPERQYPHVLG</sequence>
<reference evidence="1 2" key="1">
    <citation type="submission" date="2015-02" db="EMBL/GenBank/DDBJ databases">
        <title>Single-cell genomics of uncultivated deep-branching MTB reveals a conserved set of magnetosome genes.</title>
        <authorList>
            <person name="Kolinko S."/>
            <person name="Richter M."/>
            <person name="Glockner F.O."/>
            <person name="Brachmann A."/>
            <person name="Schuler D."/>
        </authorList>
    </citation>
    <scope>NUCLEOTIDE SEQUENCE [LARGE SCALE GENOMIC DNA]</scope>
    <source>
        <strain evidence="1">SKK-01</strain>
    </source>
</reference>
<name>A0A0F0CK45_9BACT</name>
<accession>A0A0F0CK45</accession>
<comment type="caution">
    <text evidence="1">The sequence shown here is derived from an EMBL/GenBank/DDBJ whole genome shotgun (WGS) entry which is preliminary data.</text>
</comment>
<organism evidence="1 2">
    <name type="scientific">Candidatus Omnitrophus magneticus</name>
    <dbReference type="NCBI Taxonomy" id="1609969"/>
    <lineage>
        <taxon>Bacteria</taxon>
        <taxon>Pseudomonadati</taxon>
        <taxon>Candidatus Omnitrophota</taxon>
        <taxon>Candidatus Omnitrophus</taxon>
    </lineage>
</organism>
<gene>
    <name evidence="1" type="ORF">OMAG_002516</name>
</gene>
<keyword evidence="2" id="KW-1185">Reference proteome</keyword>
<dbReference type="AlphaFoldDB" id="A0A0F0CK45"/>
<protein>
    <submittedName>
        <fullName evidence="1">Uncharacterized protein</fullName>
    </submittedName>
</protein>
<evidence type="ECO:0000313" key="1">
    <source>
        <dbReference type="EMBL" id="KJJ83617.1"/>
    </source>
</evidence>
<dbReference type="Proteomes" id="UP000033428">
    <property type="component" value="Unassembled WGS sequence"/>
</dbReference>
<dbReference type="EMBL" id="JYNY01000523">
    <property type="protein sequence ID" value="KJJ83617.1"/>
    <property type="molecule type" value="Genomic_DNA"/>
</dbReference>